<feature type="compositionally biased region" description="Basic and acidic residues" evidence="14">
    <location>
        <begin position="1018"/>
        <end position="1031"/>
    </location>
</feature>
<feature type="compositionally biased region" description="Basic and acidic residues" evidence="14">
    <location>
        <begin position="372"/>
        <end position="385"/>
    </location>
</feature>
<feature type="compositionally biased region" description="Basic and acidic residues" evidence="14">
    <location>
        <begin position="736"/>
        <end position="760"/>
    </location>
</feature>
<dbReference type="InterPro" id="IPR013783">
    <property type="entry name" value="Ig-like_fold"/>
</dbReference>
<feature type="compositionally biased region" description="Basic and acidic residues" evidence="14">
    <location>
        <begin position="2585"/>
        <end position="2623"/>
    </location>
</feature>
<dbReference type="Pfam" id="PF00041">
    <property type="entry name" value="fn3"/>
    <property type="match status" value="8"/>
</dbReference>
<feature type="domain" description="Ig-like" evidence="16">
    <location>
        <begin position="3846"/>
        <end position="3930"/>
    </location>
</feature>
<evidence type="ECO:0000256" key="7">
    <source>
        <dbReference type="ARBA" id="ARBA00022737"/>
    </source>
</evidence>
<dbReference type="Proteomes" id="UP000001940">
    <property type="component" value="Chromosome V"/>
</dbReference>
<dbReference type="FunFam" id="2.60.40.10:FF:002533">
    <property type="entry name" value="Titin homolog"/>
    <property type="match status" value="1"/>
</dbReference>
<feature type="compositionally biased region" description="Basic and acidic residues" evidence="14">
    <location>
        <begin position="4330"/>
        <end position="4356"/>
    </location>
</feature>
<evidence type="ECO:0000256" key="10">
    <source>
        <dbReference type="ARBA" id="ARBA00022840"/>
    </source>
</evidence>
<protein>
    <submittedName>
        <fullName evidence="18">Titin homolog</fullName>
    </submittedName>
</protein>
<dbReference type="FunFam" id="2.60.40.10:FF:002116">
    <property type="entry name" value="Titin homolog"/>
    <property type="match status" value="1"/>
</dbReference>
<dbReference type="FunFam" id="2.60.40.10:FF:002241">
    <property type="entry name" value="Titin homolog"/>
    <property type="match status" value="1"/>
</dbReference>
<evidence type="ECO:0000256" key="3">
    <source>
        <dbReference type="ARBA" id="ARBA00022490"/>
    </source>
</evidence>
<feature type="domain" description="Fibronectin type-III" evidence="17">
    <location>
        <begin position="3449"/>
        <end position="3543"/>
    </location>
</feature>
<feature type="domain" description="Ig-like" evidence="16">
    <location>
        <begin position="6753"/>
        <end position="6844"/>
    </location>
</feature>
<feature type="region of interest" description="Disordered" evidence="14">
    <location>
        <begin position="423"/>
        <end position="509"/>
    </location>
</feature>
<feature type="compositionally biased region" description="Basic and acidic residues" evidence="14">
    <location>
        <begin position="2429"/>
        <end position="2441"/>
    </location>
</feature>
<feature type="domain" description="Ig-like" evidence="16">
    <location>
        <begin position="7625"/>
        <end position="7713"/>
    </location>
</feature>
<feature type="domain" description="Ig-like" evidence="16">
    <location>
        <begin position="7520"/>
        <end position="7612"/>
    </location>
</feature>
<dbReference type="FunFam" id="2.60.40.10:FF:002182">
    <property type="entry name" value="Titin homolog"/>
    <property type="match status" value="1"/>
</dbReference>
<dbReference type="InterPro" id="IPR017441">
    <property type="entry name" value="Protein_kinase_ATP_BS"/>
</dbReference>
<feature type="compositionally biased region" description="Basic and acidic residues" evidence="14">
    <location>
        <begin position="6425"/>
        <end position="6446"/>
    </location>
</feature>
<dbReference type="InterPro" id="IPR036116">
    <property type="entry name" value="FN3_sf"/>
</dbReference>
<feature type="domain" description="Ig-like" evidence="16">
    <location>
        <begin position="7078"/>
        <end position="7169"/>
    </location>
</feature>
<feature type="compositionally biased region" description="Basic and acidic residues" evidence="14">
    <location>
        <begin position="4381"/>
        <end position="4413"/>
    </location>
</feature>
<feature type="compositionally biased region" description="Polar residues" evidence="14">
    <location>
        <begin position="1050"/>
        <end position="1063"/>
    </location>
</feature>
<feature type="compositionally biased region" description="Basic and acidic residues" evidence="14">
    <location>
        <begin position="2472"/>
        <end position="2487"/>
    </location>
</feature>
<feature type="region of interest" description="Disordered" evidence="14">
    <location>
        <begin position="1"/>
        <end position="314"/>
    </location>
</feature>
<feature type="domain" description="Ig-like" evidence="16">
    <location>
        <begin position="5564"/>
        <end position="5654"/>
    </location>
</feature>
<feature type="binding site" evidence="13">
    <location>
        <position position="5259"/>
    </location>
    <ligand>
        <name>ATP</name>
        <dbReference type="ChEBI" id="CHEBI:30616"/>
    </ligand>
</feature>
<feature type="region of interest" description="Disordered" evidence="14">
    <location>
        <begin position="2890"/>
        <end position="3170"/>
    </location>
</feature>
<feature type="domain" description="Fibronectin type-III" evidence="17">
    <location>
        <begin position="3646"/>
        <end position="3744"/>
    </location>
</feature>
<dbReference type="OrthoDB" id="2152335at2759"/>
<dbReference type="SMART" id="SM00060">
    <property type="entry name" value="FN3"/>
    <property type="match status" value="9"/>
</dbReference>
<dbReference type="Gene3D" id="2.60.40.10">
    <property type="entry name" value="Immunoglobulins"/>
    <property type="match status" value="42"/>
</dbReference>
<feature type="compositionally biased region" description="Polar residues" evidence="14">
    <location>
        <begin position="2025"/>
        <end position="2036"/>
    </location>
</feature>
<evidence type="ECO:0000256" key="8">
    <source>
        <dbReference type="ARBA" id="ARBA00022741"/>
    </source>
</evidence>
<evidence type="ECO:0000256" key="1">
    <source>
        <dbReference type="ARBA" id="ARBA00004161"/>
    </source>
</evidence>
<keyword evidence="10 13" id="KW-0067">ATP-binding</keyword>
<dbReference type="SUPFAM" id="SSF56112">
    <property type="entry name" value="Protein kinase-like (PK-like)"/>
    <property type="match status" value="1"/>
</dbReference>
<dbReference type="CDD" id="cd00063">
    <property type="entry name" value="FN3"/>
    <property type="match status" value="9"/>
</dbReference>
<keyword evidence="12" id="KW-0393">Immunoglobulin domain</keyword>
<feature type="compositionally biased region" description="Basic and acidic residues" evidence="14">
    <location>
        <begin position="159"/>
        <end position="180"/>
    </location>
</feature>
<feature type="compositionally biased region" description="Low complexity" evidence="14">
    <location>
        <begin position="3043"/>
        <end position="3056"/>
    </location>
</feature>
<dbReference type="Pfam" id="PF00069">
    <property type="entry name" value="Pkinase"/>
    <property type="match status" value="1"/>
</dbReference>
<dbReference type="Pfam" id="PF13927">
    <property type="entry name" value="Ig_3"/>
    <property type="match status" value="1"/>
</dbReference>
<feature type="region of interest" description="Disordered" evidence="14">
    <location>
        <begin position="4307"/>
        <end position="4476"/>
    </location>
</feature>
<feature type="domain" description="Fibronectin type-III" evidence="17">
    <location>
        <begin position="3549"/>
        <end position="3644"/>
    </location>
</feature>
<dbReference type="RefSeq" id="NP_001368671.1">
    <property type="nucleotide sequence ID" value="NM_001380655.1"/>
</dbReference>
<dbReference type="PRINTS" id="PR00014">
    <property type="entry name" value="FNTYPEIII"/>
</dbReference>
<feature type="domain" description="Ig-like" evidence="16">
    <location>
        <begin position="6001"/>
        <end position="6085"/>
    </location>
</feature>
<dbReference type="SMR" id="A0A2I2LDW1"/>
<dbReference type="EMBL" id="BX284605">
    <property type="protein sequence ID" value="SOT38353.1"/>
    <property type="molecule type" value="Genomic_DNA"/>
</dbReference>
<dbReference type="PROSITE" id="PS00108">
    <property type="entry name" value="PROTEIN_KINASE_ST"/>
    <property type="match status" value="1"/>
</dbReference>
<comment type="similarity">
    <text evidence="2">Belongs to the protein kinase superfamily. CAMK Ser/Thr protein kinase family.</text>
</comment>
<dbReference type="AGR" id="WB:WBGene00006436"/>
<feature type="region of interest" description="Disordered" evidence="14">
    <location>
        <begin position="1833"/>
        <end position="2270"/>
    </location>
</feature>
<feature type="compositionally biased region" description="Basic and acidic residues" evidence="14">
    <location>
        <begin position="3057"/>
        <end position="3066"/>
    </location>
</feature>
<evidence type="ECO:0000256" key="14">
    <source>
        <dbReference type="SAM" id="MobiDB-lite"/>
    </source>
</evidence>
<feature type="region of interest" description="Disordered" evidence="14">
    <location>
        <begin position="6417"/>
        <end position="6465"/>
    </location>
</feature>
<feature type="domain" description="Ig-like" evidence="16">
    <location>
        <begin position="4988"/>
        <end position="5082"/>
    </location>
</feature>
<dbReference type="CTD" id="266969"/>
<dbReference type="InterPro" id="IPR003598">
    <property type="entry name" value="Ig_sub2"/>
</dbReference>
<feature type="compositionally biased region" description="Polar residues" evidence="14">
    <location>
        <begin position="670"/>
        <end position="683"/>
    </location>
</feature>
<feature type="compositionally biased region" description="Basic and acidic residues" evidence="14">
    <location>
        <begin position="491"/>
        <end position="507"/>
    </location>
</feature>
<dbReference type="SMART" id="SM00220">
    <property type="entry name" value="S_TKc"/>
    <property type="match status" value="1"/>
</dbReference>
<keyword evidence="8 13" id="KW-0547">Nucleotide-binding</keyword>
<dbReference type="FunFam" id="2.60.40.10:FF:001847">
    <property type="entry name" value="Titin homolog"/>
    <property type="match status" value="1"/>
</dbReference>
<dbReference type="GO" id="GO:0031672">
    <property type="term" value="C:A band"/>
    <property type="evidence" value="ECO:0007669"/>
    <property type="project" value="UniProtKB-SubCell"/>
</dbReference>
<keyword evidence="19" id="KW-1185">Reference proteome</keyword>
<dbReference type="Bgee" id="WBGene00006436">
    <property type="expression patterns" value="Expressed in pharyngeal muscle cell (C elegans) and 3 other cell types or tissues"/>
</dbReference>
<dbReference type="FunFam" id="2.60.40.10:FF:002081">
    <property type="entry name" value="Titin homolog"/>
    <property type="match status" value="1"/>
</dbReference>
<dbReference type="SUPFAM" id="SSF49265">
    <property type="entry name" value="Fibronectin type III"/>
    <property type="match status" value="6"/>
</dbReference>
<evidence type="ECO:0000313" key="20">
    <source>
        <dbReference type="WormBase" id="W06H8.8k"/>
    </source>
</evidence>
<evidence type="ECO:0000259" key="16">
    <source>
        <dbReference type="PROSITE" id="PS50835"/>
    </source>
</evidence>
<feature type="region of interest" description="Disordered" evidence="14">
    <location>
        <begin position="521"/>
        <end position="683"/>
    </location>
</feature>
<feature type="compositionally biased region" description="Basic and acidic residues" evidence="14">
    <location>
        <begin position="2748"/>
        <end position="2810"/>
    </location>
</feature>
<feature type="compositionally biased region" description="Polar residues" evidence="14">
    <location>
        <begin position="4414"/>
        <end position="4428"/>
    </location>
</feature>
<dbReference type="FunFam" id="1.10.510.10:FF:000135">
    <property type="entry name" value="Putative myosin light chain kinase 3"/>
    <property type="match status" value="1"/>
</dbReference>
<evidence type="ECO:0000256" key="9">
    <source>
        <dbReference type="ARBA" id="ARBA00022777"/>
    </source>
</evidence>
<feature type="compositionally biased region" description="Basic and acidic residues" evidence="14">
    <location>
        <begin position="1851"/>
        <end position="1863"/>
    </location>
</feature>
<feature type="compositionally biased region" description="Basic and acidic residues" evidence="14">
    <location>
        <begin position="295"/>
        <end position="305"/>
    </location>
</feature>
<dbReference type="FunFam" id="2.60.40.10:FF:002545">
    <property type="entry name" value="Titin homolog"/>
    <property type="match status" value="1"/>
</dbReference>
<feature type="domain" description="Ig-like" evidence="16">
    <location>
        <begin position="1728"/>
        <end position="1843"/>
    </location>
</feature>
<feature type="compositionally biased region" description="Basic and acidic residues" evidence="14">
    <location>
        <begin position="1212"/>
        <end position="1233"/>
    </location>
</feature>
<dbReference type="FunFam" id="2.60.40.10:FF:000032">
    <property type="entry name" value="palladin isoform X1"/>
    <property type="match status" value="2"/>
</dbReference>
<feature type="compositionally biased region" description="Basic and acidic residues" evidence="14">
    <location>
        <begin position="914"/>
        <end position="931"/>
    </location>
</feature>
<feature type="domain" description="Ig-like" evidence="16">
    <location>
        <begin position="6654"/>
        <end position="6743"/>
    </location>
</feature>
<proteinExistence type="evidence at protein level"/>
<gene>
    <name evidence="18 20" type="primary">ttn-1</name>
    <name evidence="18" type="ORF">CELE_W06H8.8</name>
    <name evidence="20" type="ORF">W06H8.8</name>
</gene>
<dbReference type="PROSITE" id="PS00107">
    <property type="entry name" value="PROTEIN_KINASE_ATP"/>
    <property type="match status" value="1"/>
</dbReference>
<feature type="region of interest" description="Disordered" evidence="14">
    <location>
        <begin position="6101"/>
        <end position="6123"/>
    </location>
</feature>
<dbReference type="SUPFAM" id="SSF48726">
    <property type="entry name" value="Immunoglobulin"/>
    <property type="match status" value="32"/>
</dbReference>
<dbReference type="Pfam" id="PF07679">
    <property type="entry name" value="I-set"/>
    <property type="match status" value="29"/>
</dbReference>
<feature type="domain" description="Fibronectin type-III" evidence="17">
    <location>
        <begin position="4122"/>
        <end position="4216"/>
    </location>
</feature>
<feature type="compositionally biased region" description="Basic and acidic residues" evidence="14">
    <location>
        <begin position="2363"/>
        <end position="2420"/>
    </location>
</feature>
<feature type="domain" description="Fibronectin type-III" evidence="17">
    <location>
        <begin position="6450"/>
        <end position="6541"/>
    </location>
</feature>
<evidence type="ECO:0000256" key="2">
    <source>
        <dbReference type="ARBA" id="ARBA00006692"/>
    </source>
</evidence>
<accession>A0A2I2LDW1</accession>
<feature type="compositionally biased region" description="Basic and acidic residues" evidence="14">
    <location>
        <begin position="1833"/>
        <end position="1843"/>
    </location>
</feature>
<feature type="region of interest" description="Disordered" evidence="14">
    <location>
        <begin position="2585"/>
        <end position="2810"/>
    </location>
</feature>
<feature type="domain" description="Ig-like" evidence="16">
    <location>
        <begin position="6125"/>
        <end position="6214"/>
    </location>
</feature>
<feature type="compositionally biased region" description="Basic and acidic residues" evidence="14">
    <location>
        <begin position="2148"/>
        <end position="2161"/>
    </location>
</feature>
<dbReference type="CDD" id="cd00096">
    <property type="entry name" value="Ig"/>
    <property type="match status" value="4"/>
</dbReference>
<feature type="domain" description="Ig-like" evidence="16">
    <location>
        <begin position="4476"/>
        <end position="4570"/>
    </location>
</feature>
<feature type="compositionally biased region" description="Basic and acidic residues" evidence="14">
    <location>
        <begin position="1"/>
        <end position="12"/>
    </location>
</feature>
<feature type="domain" description="Ig-like" evidence="16">
    <location>
        <begin position="3259"/>
        <end position="3332"/>
    </location>
</feature>
<keyword evidence="21" id="KW-1267">Proteomics identification</keyword>
<dbReference type="GO" id="GO:0005524">
    <property type="term" value="F:ATP binding"/>
    <property type="evidence" value="ECO:0007669"/>
    <property type="project" value="UniProtKB-UniRule"/>
</dbReference>
<evidence type="ECO:0007829" key="21">
    <source>
        <dbReference type="PeptideAtlas" id="A0A2I2LDW1"/>
    </source>
</evidence>
<dbReference type="FunFam" id="3.30.200.20:FF:000763">
    <property type="entry name" value="Titin homolog"/>
    <property type="match status" value="1"/>
</dbReference>
<dbReference type="WormBase" id="W06H8.8k">
    <property type="protein sequence ID" value="CE52445"/>
    <property type="gene ID" value="WBGene00006436"/>
    <property type="gene designation" value="ttn-1"/>
</dbReference>
<dbReference type="FunFam" id="2.60.40.10:FF:002438">
    <property type="entry name" value="Titin homolog"/>
    <property type="match status" value="1"/>
</dbReference>
<feature type="compositionally biased region" description="Polar residues" evidence="14">
    <location>
        <begin position="257"/>
        <end position="271"/>
    </location>
</feature>
<organism evidence="18 19">
    <name type="scientific">Caenorhabditis elegans</name>
    <dbReference type="NCBI Taxonomy" id="6239"/>
    <lineage>
        <taxon>Eukaryota</taxon>
        <taxon>Metazoa</taxon>
        <taxon>Ecdysozoa</taxon>
        <taxon>Nematoda</taxon>
        <taxon>Chromadorea</taxon>
        <taxon>Rhabditida</taxon>
        <taxon>Rhabditina</taxon>
        <taxon>Rhabditomorpha</taxon>
        <taxon>Rhabditoidea</taxon>
        <taxon>Rhabditidae</taxon>
        <taxon>Peloderinae</taxon>
        <taxon>Caenorhabditis</taxon>
    </lineage>
</organism>
<evidence type="ECO:0000256" key="13">
    <source>
        <dbReference type="PROSITE-ProRule" id="PRU10141"/>
    </source>
</evidence>
<keyword evidence="7" id="KW-0677">Repeat</keyword>
<feature type="region of interest" description="Disordered" evidence="14">
    <location>
        <begin position="2322"/>
        <end position="2346"/>
    </location>
</feature>
<keyword evidence="5" id="KW-0808">Transferase</keyword>
<feature type="compositionally biased region" description="Basic and acidic residues" evidence="14">
    <location>
        <begin position="2657"/>
        <end position="2712"/>
    </location>
</feature>
<feature type="domain" description="Ig-like" evidence="16">
    <location>
        <begin position="6545"/>
        <end position="6632"/>
    </location>
</feature>
<feature type="domain" description="Ig-like" evidence="16">
    <location>
        <begin position="7725"/>
        <end position="7815"/>
    </location>
</feature>
<feature type="region of interest" description="Disordered" evidence="14">
    <location>
        <begin position="4766"/>
        <end position="4799"/>
    </location>
</feature>
<dbReference type="FunFam" id="2.60.40.10:FF:002361">
    <property type="entry name" value="Titin homolog"/>
    <property type="match status" value="1"/>
</dbReference>
<feature type="compositionally biased region" description="Low complexity" evidence="14">
    <location>
        <begin position="1986"/>
        <end position="1997"/>
    </location>
</feature>
<feature type="region of interest" description="Disordered" evidence="14">
    <location>
        <begin position="912"/>
        <end position="1125"/>
    </location>
</feature>
<dbReference type="FunFam" id="2.60.40.10:FF:002302">
    <property type="entry name" value="Titin homolog"/>
    <property type="match status" value="1"/>
</dbReference>
<feature type="compositionally biased region" description="Polar residues" evidence="14">
    <location>
        <begin position="386"/>
        <end position="404"/>
    </location>
</feature>
<feature type="domain" description="Ig-like" evidence="16">
    <location>
        <begin position="7304"/>
        <end position="7393"/>
    </location>
</feature>
<dbReference type="FunFam" id="2.60.40.10:FF:001986">
    <property type="entry name" value="Titin homolog"/>
    <property type="match status" value="1"/>
</dbReference>
<dbReference type="PANTHER" id="PTHR12231:SF253">
    <property type="entry name" value="DPR-INTERACTING PROTEIN ETA, ISOFORM B-RELATED"/>
    <property type="match status" value="1"/>
</dbReference>
<dbReference type="GeneID" id="266969"/>
<dbReference type="Gene3D" id="3.30.200.20">
    <property type="entry name" value="Phosphorylase Kinase, domain 1"/>
    <property type="match status" value="1"/>
</dbReference>
<feature type="compositionally biased region" description="Basic and acidic residues" evidence="14">
    <location>
        <begin position="2633"/>
        <end position="2650"/>
    </location>
</feature>
<dbReference type="InterPro" id="IPR011009">
    <property type="entry name" value="Kinase-like_dom_sf"/>
</dbReference>
<feature type="region of interest" description="Disordered" evidence="14">
    <location>
        <begin position="1693"/>
        <end position="1714"/>
    </location>
</feature>
<dbReference type="InterPro" id="IPR003961">
    <property type="entry name" value="FN3_dom"/>
</dbReference>
<evidence type="ECO:0000256" key="12">
    <source>
        <dbReference type="ARBA" id="ARBA00023319"/>
    </source>
</evidence>
<feature type="compositionally biased region" description="Low complexity" evidence="14">
    <location>
        <begin position="470"/>
        <end position="483"/>
    </location>
</feature>
<feature type="domain" description="Ig-like" evidence="16">
    <location>
        <begin position="5796"/>
        <end position="5871"/>
    </location>
</feature>
<feature type="domain" description="Ig-like" evidence="16">
    <location>
        <begin position="6228"/>
        <end position="6321"/>
    </location>
</feature>
<feature type="domain" description="Ig-like" evidence="16">
    <location>
        <begin position="4895"/>
        <end position="4983"/>
    </location>
</feature>
<feature type="compositionally biased region" description="Basic and acidic residues" evidence="14">
    <location>
        <begin position="2062"/>
        <end position="2135"/>
    </location>
</feature>
<feature type="compositionally biased region" description="Basic and acidic residues" evidence="14">
    <location>
        <begin position="4769"/>
        <end position="4799"/>
    </location>
</feature>
<dbReference type="ExpressionAtlas" id="A0A2I2LDW1">
    <property type="expression patterns" value="baseline and differential"/>
</dbReference>
<dbReference type="InterPro" id="IPR036179">
    <property type="entry name" value="Ig-like_dom_sf"/>
</dbReference>
<dbReference type="FunFam" id="2.60.40.10:FF:001948">
    <property type="entry name" value="Titin homolog"/>
    <property type="match status" value="1"/>
</dbReference>
<dbReference type="InterPro" id="IPR007110">
    <property type="entry name" value="Ig-like_dom"/>
</dbReference>
<evidence type="ECO:0000313" key="18">
    <source>
        <dbReference type="EMBL" id="SOT38353.1"/>
    </source>
</evidence>
<dbReference type="PROSITE" id="PS50835">
    <property type="entry name" value="IG_LIKE"/>
    <property type="match status" value="27"/>
</dbReference>
<feature type="domain" description="Ig-like" evidence="16">
    <location>
        <begin position="3747"/>
        <end position="3838"/>
    </location>
</feature>
<dbReference type="FunFam" id="2.60.40.10:FF:000211">
    <property type="entry name" value="Obscurin-like protein 1"/>
    <property type="match status" value="1"/>
</dbReference>
<evidence type="ECO:0000259" key="17">
    <source>
        <dbReference type="PROSITE" id="PS50853"/>
    </source>
</evidence>
<dbReference type="InterPro" id="IPR051170">
    <property type="entry name" value="Neural/epithelial_adhesion"/>
</dbReference>
<feature type="compositionally biased region" description="Polar residues" evidence="14">
    <location>
        <begin position="2727"/>
        <end position="2738"/>
    </location>
</feature>
<keyword evidence="4" id="KW-0723">Serine/threonine-protein kinase</keyword>
<feature type="compositionally biased region" description="Basic and acidic residues" evidence="14">
    <location>
        <begin position="4429"/>
        <end position="4473"/>
    </location>
</feature>
<sequence>MAMAEKDSDAMEVRGLNKKLSKKGGKEGTSTEKSSSKTKKQEKSALSVQEMNKSLKKKGEKGEAETAASDFIENADQTGMSIQDLNKSMKKKVESGEATGQINDASNNKDADELSIQDSQQSLKKKSENESVTGEQLDKSQEVEDDKMTIQSLKKSIKKKPESREVSGGKSEKSKEKESDEMSIQQLNKSVKKKPENEAVTQGKSGKSQEQESDKMSIQALNKSMKKKDGVDGVEGNINIGRSDGDQLSVNDIDAELSTSEQVENASQNLGATADSDGDSLSLQTLKKRISKKGIHGEAESKLGEKQSGSDSFTLQDLYEELKAKEDAVEAGAETSNADQSAEKTSLEVRDMKKKMKKKQVSGTAENLIGESNRDETSMEIRDLNTQHSNQTGEDESSTFNFGQKDQEQYSMVMKDVSKKLARQNAEEIQSGKLIPTTNEEKTGLALTGKNKNLKKGEENEKTKFEAKHLGSSSASDSLAESTLRSKKTKKGEVEKSELSIDMKNQDKTTLATTLLEDDLAKTTSAEESEAEHLVALQNKEKTSLAMRRKRVSFDSSTKSESIEDVIPDKNRDSDKMSITGIKKKMSQKSESAEAQKNESPEVKEISSFEEKTLKSKKKSKADRNQGTEANLGDKTIDKDYLSVTDKNQSLEKSEASGQAEKSIKAPNKSKVTTSFADESLTSELDRLMADEEMAEMMFAEEEKAADLLNVMNKNKGLNKSEQEESQEISLKSQSKVKDSDSLSSTDKKIGLKKSDKDQKLGTSKIFGSKDQESVGYEEKTSNFSKQRRGVSDLGSDAMTDQKNVQESQYAEISADDHMSKTGADGEISATRTIVDGSDAAQGSEYAEISKKRKFKRAEQIGEAETSLCDSRENTHDSLSISDVNPELRRSNVEISAFGQIDLTAEEVTSLTDINKDAQLTKKQDENDAKKSVSKNLKAGAKKDSDTLSITSKKDKFGKRQDSREASATVEQQGEEKVTKNLKGSRGKKEKLGDAGIDVNFENQEEFASTTGDIESIVSEKGHDTYSEKTVKSSKKKSPQTAGAEYGGSESLNASSALSTTDVDAQLKNQEKDGVAESSIGKSNQKDSYSEQELNVNKKKKQAVGAAMNQGSGSTKESDNLAVASVESNLAKDSANQEASLHGLVDNDATSLSQLDSEHRLKKRDDELSAHTKLGKHTQSENIALTETDDSLVKGDSEESAELNIKQQGETAEDKYVESRKKTTLKKKPEQKQVTDTLSAVDGRHDTTSLSVADSGISFDKSMENELAGSGDGTASASVSAKVRGADGNAKTNLISSFEKPGQESKTSKTLSGKQKKQEKSSFAEKNAGFDLSMGEGKNDESVESSLQKNRDADSLALQGTDLAFSKPSDSSANAHLDMPQRELTLRICQAETVDWSDDSEVEEGTRTSAPGEVKKKKKFIISAISQDGEFSDAESITFDENGVRVEKRRRKKRDPKEYMGAGELAMRIPAFAKKMQYIGCIEGDVVVFTIKVVSDDVPLIRMYRNDFPVANFDKMAFEGFTKGSEHSFNVTINDIRKLDGGKLVFEAKNDYGVDKCTILLDVRDSGSFIEDYSEIHRSAEIQNSVGDVQVKEGETAKLTGRVDGFPLPELIWIKNGKEIDMMVPSTKYQLDYHSDGEFEARIANCTFEDDDDYSLLVENLAGVDSCNFQVFVDCNEYPDDEHFNRRRRLQRGRRVMEASSDSELDDAKKRKKRRIKRVVERRNPNAPRLTQLIPPRFDKILSDHDAIEGENVVMMVETLGEPEPQVRFYRDGKLIDDGSGDRMEVRHEDEMRKHWLILKDICKDEEAEYACQAINVAGEAWCFSDVVVHMSEESRDDDKSVDEVDDSTVLEEKKDDGDDKSKPKTKKKIIKKKETPESEQVTAAEPEQQKISEVDVQSVAETEVGAKKKPDAEKPTDLSKAKKDSKSKKSDEPEASTEEKSTTEKPTNDKTSKKSAEKKTVKPKKEVTGKPLEAKKPVEDKKDASQPSSSKESSPPTDGKKKKQIPKALFIPDEISSRFGDPSTMHSETNITTTIRGREGSADAKTPLVEPLSASVSMKVESAKEKAEFSFKRRSETPDDKSRKKEGLPPAKKSEKKDEVTAEKQSTEALIESKKKEVDESKISEQQPSDKNKSEVVGVPEKAAGPETKKDVSEIEEVPKKKTIKKKTEKSDSSISQKSNVLKPADDDKSKSDDVTDKSKKTTEDQTKVATDSKLEKAADTTKQIETETVVDDKSKKKVLKKKTEKSDSFISQKSETPPVVEPTKPAESEAQKIAEVNKAKKQKEVDDNLKREAEVAAKKIADEKLKIEAEANIKKTAEVEAAKKQKEKDEQLKLETEVVSKKSAAEKLELEKQAQIKKAAEADAVKKQKELNEKNKLEAAKKSAADKLKLEEESAAKSKKVSEESVKFGEEKKTKAGEKTVQVESEPTSKKTIDTKDVGATEPADETPKKKIIKKKTEKSDSSISQKSATDSEKVSKQKEQDEPTKPAVSETQMVTEADKSKKQKETDEKLKLDAEIAAKTKQEADEKSKLDAQEKIKKVSEDDAARKEKELNDKLKLESEIATKKASADKLKLEEQAQAKKAAEVEAAKKQKEKDEQLKLDTEAASKKAAAEKLELEKQAQIKKAAGADAVKKQKELDEKNKLEANKKSAAGKLKIEEESAAKSKQTVEEQAKLDAQTKAKTAEKQTKLEKDEKSTKESESKETVDEKPKKKVLKKKTEKSDSSISQKSETSKTVVESAGPSESETQKVADAARKQKETDEKQKLEAEITAKKSADEKSKLEAESKLKKAAEVEAAKKQKEKDEQLKLDTEAASKKAAAEKLELEKQSHIKKAAEVDAVKKQKELEEKQRLESEAATKKADAEKLKLEEQKKKAAEIALIEIQKEQEKLAQEQSRLEDEAKKSAEKQKLESETKSKQTEEAPKESVDEKPKKKVLKKKTEKSDSSISQKSKSAKSTVDAAETLESDFNLVEKKTVQKVEQSPDESTSATIKRDPAQKTEEISKQDDGDEKKTTTDGKPPKPEDSEATPKKRVVKKKTQKSDSVASDASLADVSKLSDDVEEKPKKKVLKKKTEKSDSVISETSSVDTIKPESVEIPTEKAEQMILHNRFSTDSAVESEPKNAHKDDTEKTTDDMMTRRKSSAIFSDDEQSISSKTSSEGRRRRRRTGFASKFASDTLALRGDNVEIEAELLAEDDTVTWKVNGKDADLNSRCHEMSHTFFRTLIIDEVEPTDSGMEITATCGTESHTTILKVEELPVDFVKYLPRKTSGKEGQEVTISVTLNHPIDISKVVWLKDGKPLEINKDYSIDTVGCSVSLTLRRAKYEDSGKYKVVCDGVDCSTHLSIQGKPVLKNVSETKPVITVDKDDQFSLLVAYDSNPEASFSMTVDGKDLEFDGRSRIDVVDDGLKLTKRGVSKTDAGEYEVKLKNEFGEVAQKFDVKVNDTPSAPGDVSVVKAESDCLHIEWTAPTEDNGAEVTSYVIEKKESGRRKFHKVATVNGKKTSYVVDDLEIETPYIVRIAAVNKFGTGEFIETKPVQTGSPFQVPTVEFPPTIDNVTSTSCSLSWPKPIEDGGSPVYGYDVYKRENEGEWQKMNGEELVFTESFNVRALSSGKEYEFKIEACNEAGLRSNSNVVSKKLTVEGLVPEIILDMPMVKVLDNDKVEVTWKSDGEKEFVVQYKSDGSSIWASVDIGGPRSESAATSKCIIDGLREGIPYVFRVAARNQHGTGEFSEPTIPVVVLADDAPRVLKAIKPVKIPKKGELRLECHAAGHPAPEYIWYKDGKEIIPTDENTEIVNEGSMSALIIHELAGEDVGLYKVLVENIHGTAESEAEVGISDVRAHFNSSFSELTEIEEGHDIELTCEVSDEEAVVNWYKDGKKLVASDRVQFYAMARKRTLRIKGSTDADSGVYKCETTDGRSRTEGEVIVNEQEPHILVGPQDAIVKDFGETMVLFCETSKPVRKVKWFKNGVEIWPQMNKAIMENDGKRATLEIKNFDKHDIGAYTASVSEKETSAPAKLVFEVAPNLIIPTEIRDGVTVHAGNEFDFAVEFSGFPIPTIHLTNNGTPLKAIAVVTEYDDSVSVRMKDVTLDNSGTVRVIAESPLGQCIKEIPLKIIDKPSAPCDLQFKEVTEDSVFLSWQPPLETNGAPLTGYVIERKAVDNNRWRPCGQVKPTKLTFVAEDLFCNQVYGFRILAVNEVGESEPCDTVDVLTLESSEPVSESSELFVPKIAILRTPQVTVAVDETKVTLRWEECPETSLYKVERKKVGDSDWLEIANTDRNKFKDRSLTESGEYVYQVTATGIHAVSSPSEETNPVKILVPGSEMPASKTEKKTDAAKSESEQKSAEEIVAEKQVDQSQASESTTEAVEEKKTKKVVKKKVAENKGEETLQEVKEKLKKGKAVEKVQDESRRGSLQASSDNESVTTTSEKRSEAELEKNSEKSAEKKSTSADLEAADKAETEKSETGKETTEKKKKVVKKVAKKGLVKADKSKIELTAGKEGEISAQVAETGVSVEWKKDGKALDASYTVTSTGGVSTVKIPIVDVNTSGVFTCKVKSSEGDEEEVSIAVTVKLPEVPKVEAEQSIVEVKVGDVAKLSAKISEPASSVNWTKDDKPIKEDGNVKAQLSPDGTAQLTISKTDSAHSGIYKLNVENDAGKGKVEIALRIKGAAKGAPGIPTGPIVFDDVTESSAEFSWKAPENNGGCEITGYNVERKESKNKGWKQCGKTKELKFKADGLEEGTDYDVKVSAVNTMGTGSALEGKITTLKKKEETGKQKSEKSESDEKKSESDKVSELKQIGKPEYVSSTATSIALKWTSDNDEVTYTVQMKEANSKRPWAVVAKEISECSATIAQLKEGTSYLFRVIAQNKTGQTVTSEQSESIECKDTTESKKPAFTNAPTDLTAVKNGKTKITAEFTGHPAPEIHWFKNKKEIFSGKRQWIENIAGATSLTIGEMREDDEGEYKIVVKNTAGSVEHSCKLTMDQLPEINRVDRYASTLVFDKGETVKLRLSFSGRPQPEVIWIDNNGKVIEESRKMKIEKTVLNTVLTINSIDSQDQGEFALKIKNRCGEDKYAIGIQVTDRPAAPGKPAVEDQNVDSVRLRWAAPTNDGGSPVRNYTVEMCTEKGKTWTKAEVTKQAFITLFNLVPGESYRFRVRADNTFGQSEPSDESELVVVKNVSRVVEEPKKKEVKVKEQESVDYERVAKDSEPSEYKTIDIHRLPNDLQAKYIIHEELGKGAYGTVYRATEKATGKTWAAKMVQVRPGVKKENVIHEISMMNQLHHEKLLNLHEAFDMGNEMWLIEEFVSGGELFEKILEDDSLMSEEEVRDYMHQILLGVSHMHKNQIVHLDLKPENILLKAKNSNELKIIDFGLARKLDPKKSVKLLFGTPEFCAPEVVNYQPVGLSTDMWTVGVISYVLLSGLSPFLGDSDEDTLANVSASDWDFDDPSWDDVSDLAKDFICRLMIKDKRKRMSVQDALRHPWITGPLLSAFNDLSEYVKKMQPKLDKSGVPARQKRNFLSLKRWSDDLLPIGRLAKRGAIFRRLTMDGVFERNIAFDTDAAPSVKKQLEDIVANVGDLIATLSCDVDGVPSPKVQWYKDDKELTVPSMKYDSFYNEGLAELTVKNIVESDAGKYTCRATNDLGSIMTHAKLSVKADEKKKKKSKTSPAVIEKKKDRKTSKVVVIEEMIDMPPNFHHLLQDDEAKIGEPKILVVTNTTLPEPTVDWYHNGEHISINDSNYLRKHDKGRYELHILSVDSTDEGKWKAVGKNAFGECESEAKLTVVIPDGQYAPSFGKQLSDVKCSESDILKLEVNIQANPAPEINWFRNESEIEHSQHHRLQFDDGSGNYSLTIIDAYAEDSGEYKCVAKNKIGKAHTVCCVRIEELLSKRSKKIDGSKAPRFRMQLPTPREVPQGADLTLVCSVSGTPHPNIKWTKDDKPIDMSNKQVRHENGVCTLHIIGARDDDQGRYVCEAENIHGVAQSFSVVEIKEAVDKDHVRPKFLEPLVNCSTCEGNEMVLECCVTGKPIPTITWYKDGLKLIIENRMLQYTDRKGVSRLNIMNVVMNDDGEYTCEAVNSLGKDFTHCTVKVVDMGLSKTRLTPVRSRSRSRSRSPSVVGGEIQRPPVVTRPLADATVTEGNRELLEVEVDGFPTPTIEWYHDGKLVAESRTLRTYFDGRVAFLKIYEAHEEHNGQYVCKVSNKLGAVETRAIVVVEAPDAAEHVTQMPTFVKKLQDVVLKTAGETATFTCQSYANPAAQVVWLHNGKALQQTKSNYKTRLFDDNTATLVIENVTDELCGTYTAVANNQFGDVHTSAQLTISGSEAKKIAASLPYFIIELKPKINVVEGATLSIQADLNGSPIPEVVWLKDNSELVESDRIQMKCDGVNYQLLVRDVGLEDEGTYTITAENEKGKIRQNTEVSVTKSKEVKEKKEKKKVEKKDEGKKKPGRPGLPRPSGASKTEQVTMAFDAPSEGPADSYEVERRCPDQREWVSCGSTKSLELEIKGLTPNTEYIFRVAGKNKQGLGEWSEMTSTLKTASVGQAPQFTISPQSKIIANRDDEFEIAVEFSGTPTPSVKWYKENLQIVPDEKIDVATTSTSSILNLKSQEENGTFNCLIENELGQASASCQVTIFNKPASLQSTPDHSLERNLVPTLQKALNNESAQAGQQIMLTCRISSRSESTVAWFKDDERIESAGRYELSSDKKSNHKLVCHAVQSQDTGKYRCVVTNKYGYAESECNVAVEDVTKFIAPSFSATLSDSTAILGHNITLECKVEGSPAPEVSWTKDGERISTTRRIRQTQDENGNCKLSISKAESDDMGVYVCSATSVAGVDSTSSMVMIAKTTGTDSHLVIAQTADEKHEKPRFTRAPPSLIEVNESGQFTLIAKAVGEPKPTVTWLKDGREILRTNRIYHHFVTGDGESHLIAECVVSKTSGIFSCKAENPNGTVIAETQVIVQRMKPANQLANVAPKFTIPLTDMGIVNGHPTTLSCNVTGSPEPTLEWIYIDDSGHKINLTSSTTDWTECRFGKVAELKSERVLREQRGTYQCIATNSSGQATTQCYLLVGELSDEPAGPPRFVKCLQDTWTPLKESIEFSVELAGFPTPDLTWYHNEKKINEGKDVKITFPSDTTSVLSIKNVSLASLGMYFVEASNIHGVLRTAGRLNVSDERRKAEPPQFKHVLEPVLAVQPKVAFSEEHPRASSSAATARVKKGAAPMFLQGLEDMDLKAGASAAVAGKLGRKLRPHRSTTNDADKLAKALAQSLRLDEPRASIDSRPESAANAALDEVRAAINSRNKRVCRPKFMVKPKPRKVLEEYKSLRLKTAISGNPMPQVHWDKEGIILETGNKYSIYNDGDFYYLEVHHVSTFDKGFYNCTAANNEGIITCTSEIDVLPNKEDSAAQVAKRKSRKEAKAPNFIEVLPGRSQANLNESLCVECSVSAYPCASIIWTRNSVRLLPQADRYTMSYDGECASLKFISVTPGDEGTYACEAVNELGSAVTNMNLQVSGVDPNAAEGIPPLFRFEKIKSVRKVVDGSRVELAAELVQASEPLQIRWLRNKVTIVDSPSFSYSRSENMVFLTIADVFPEDGGEYTVEAKNQSGIARCTMQLDVRNNERSVADEAPRVFDFEPTTRSDPGVSVELRAKVIGHPDPVISWTKAGQKLNNEEKYMMRNEGDKFILRIANVTRADAGKYELTAINPSGQANAELELTVVQSTKTVGAKPKFNESPISVQTCEKNRAELRASFSGTPAPACRWFYNGNELIDGLDGYTITSSDTNSSLLINSVDKKHFGEYLCTIRNQNGEELANAMILSEVLSMFYSSLFLVVFVDIVAQCHVARLLHFLNEERFVGRNIFA</sequence>
<dbReference type="FunFam" id="2.60.40.10:FF:001981">
    <property type="entry name" value="Titin homolog"/>
    <property type="match status" value="1"/>
</dbReference>
<feature type="domain" description="Ig-like" evidence="16">
    <location>
        <begin position="7417"/>
        <end position="7509"/>
    </location>
</feature>
<feature type="region of interest" description="Disordered" evidence="14">
    <location>
        <begin position="326"/>
        <end position="407"/>
    </location>
</feature>
<feature type="compositionally biased region" description="Basic and acidic residues" evidence="14">
    <location>
        <begin position="2499"/>
        <end position="2556"/>
    </location>
</feature>
<dbReference type="FunFam" id="2.60.40.10:FF:000031">
    <property type="entry name" value="Myosin-binding protein C, slow type"/>
    <property type="match status" value="1"/>
</dbReference>
<dbReference type="FunFam" id="2.60.40.10:FF:000080">
    <property type="entry name" value="Myosin light chain kinase, smooth muscle"/>
    <property type="match status" value="1"/>
</dbReference>
<feature type="compositionally biased region" description="Basic and acidic residues" evidence="14">
    <location>
        <begin position="3091"/>
        <end position="3104"/>
    </location>
</feature>
<dbReference type="FunFam" id="2.60.40.10:FF:002661">
    <property type="entry name" value="Titin homolog"/>
    <property type="match status" value="1"/>
</dbReference>
<feature type="region of interest" description="Disordered" evidence="14">
    <location>
        <begin position="2363"/>
        <end position="2556"/>
    </location>
</feature>
<keyword evidence="3" id="KW-0963">Cytoplasm</keyword>
<keyword evidence="6" id="KW-0732">Signal</keyword>
<feature type="domain" description="Fibronectin type-III" evidence="17">
    <location>
        <begin position="4799"/>
        <end position="4892"/>
    </location>
</feature>
<dbReference type="FunFam" id="2.60.40.10:FF:002599">
    <property type="entry name" value="Titin homolog"/>
    <property type="match status" value="1"/>
</dbReference>
<evidence type="ECO:0000259" key="15">
    <source>
        <dbReference type="PROSITE" id="PS50011"/>
    </source>
</evidence>
<dbReference type="FunFam" id="2.60.40.10:FF:002080">
    <property type="entry name" value="Titin homolog"/>
    <property type="match status" value="1"/>
</dbReference>
<dbReference type="FunFam" id="2.60.40.10:FF:002519">
    <property type="entry name" value="Titin homolog"/>
    <property type="match status" value="1"/>
</dbReference>
<feature type="compositionally biased region" description="Basic and acidic residues" evidence="14">
    <location>
        <begin position="567"/>
        <end position="576"/>
    </location>
</feature>
<feature type="compositionally biased region" description="Basic and acidic residues" evidence="14">
    <location>
        <begin position="1905"/>
        <end position="1985"/>
    </location>
</feature>
<evidence type="ECO:0000256" key="6">
    <source>
        <dbReference type="ARBA" id="ARBA00022729"/>
    </source>
</evidence>
<dbReference type="FunFam" id="2.60.40.10:FF:002662">
    <property type="entry name" value="Titin homolog"/>
    <property type="match status" value="1"/>
</dbReference>
<dbReference type="FunFam" id="2.60.40.10:FF:002446">
    <property type="entry name" value="Titin homolog"/>
    <property type="match status" value="1"/>
</dbReference>
<feature type="domain" description="Ig-like" evidence="16">
    <location>
        <begin position="6972"/>
        <end position="7061"/>
    </location>
</feature>
<feature type="domain" description="Fibronectin type-III" evidence="17">
    <location>
        <begin position="4233"/>
        <end position="4323"/>
    </location>
</feature>
<dbReference type="FunFam" id="2.60.40.10:FF:002282">
    <property type="entry name" value="Titin homolog"/>
    <property type="match status" value="1"/>
</dbReference>
<dbReference type="FunFam" id="2.60.40.10:FF:002079">
    <property type="entry name" value="Titin homolog"/>
    <property type="match status" value="1"/>
</dbReference>
<feature type="compositionally biased region" description="Polar residues" evidence="14">
    <location>
        <begin position="3080"/>
        <end position="3089"/>
    </location>
</feature>
<keyword evidence="9" id="KW-0418">Kinase</keyword>
<feature type="compositionally biased region" description="Basic and acidic residues" evidence="14">
    <location>
        <begin position="3120"/>
        <end position="3139"/>
    </location>
</feature>
<feature type="domain" description="Ig-like" evidence="16">
    <location>
        <begin position="5901"/>
        <end position="5988"/>
    </location>
</feature>
<feature type="domain" description="Ig-like" evidence="16">
    <location>
        <begin position="6333"/>
        <end position="6422"/>
    </location>
</feature>
<dbReference type="InterPro" id="IPR000719">
    <property type="entry name" value="Prot_kinase_dom"/>
</dbReference>
<feature type="region of interest" description="Disordered" evidence="14">
    <location>
        <begin position="1292"/>
        <end position="1350"/>
    </location>
</feature>
<feature type="compositionally biased region" description="Basic and acidic residues" evidence="14">
    <location>
        <begin position="591"/>
        <end position="614"/>
    </location>
</feature>
<feature type="domain" description="Fibronectin type-III" evidence="17">
    <location>
        <begin position="4679"/>
        <end position="4771"/>
    </location>
</feature>
<feature type="compositionally biased region" description="Basic and acidic residues" evidence="14">
    <location>
        <begin position="341"/>
        <end position="351"/>
    </location>
</feature>
<evidence type="ECO:0000256" key="11">
    <source>
        <dbReference type="ARBA" id="ARBA00023157"/>
    </source>
</evidence>
<evidence type="ECO:0000313" key="19">
    <source>
        <dbReference type="Proteomes" id="UP000001940"/>
    </source>
</evidence>
<feature type="region of interest" description="Disordered" evidence="14">
    <location>
        <begin position="716"/>
        <end position="892"/>
    </location>
</feature>
<dbReference type="FunFam" id="2.60.40.10:FF:002559">
    <property type="entry name" value="Titin homolog"/>
    <property type="match status" value="1"/>
</dbReference>
<feature type="compositionally biased region" description="Polar residues" evidence="14">
    <location>
        <begin position="799"/>
        <end position="811"/>
    </location>
</feature>
<dbReference type="InterPro" id="IPR013106">
    <property type="entry name" value="Ig_V-set"/>
</dbReference>
<feature type="domain" description="Ig-like" evidence="16">
    <location>
        <begin position="6866"/>
        <end position="6957"/>
    </location>
</feature>
<dbReference type="PROSITE" id="PS50011">
    <property type="entry name" value="PROTEIN_KINASE_DOM"/>
    <property type="match status" value="1"/>
</dbReference>
<evidence type="ECO:0000256" key="4">
    <source>
        <dbReference type="ARBA" id="ARBA00022527"/>
    </source>
</evidence>
<feature type="compositionally biased region" description="Basic and acidic residues" evidence="14">
    <location>
        <begin position="455"/>
        <end position="469"/>
    </location>
</feature>
<dbReference type="Gene3D" id="1.10.510.10">
    <property type="entry name" value="Transferase(Phosphotransferase) domain 1"/>
    <property type="match status" value="1"/>
</dbReference>
<dbReference type="FunFam" id="2.60.40.10:FF:001982">
    <property type="entry name" value="Titin homolog"/>
    <property type="match status" value="1"/>
</dbReference>
<dbReference type="FunFam" id="2.60.40.10:FF:002550">
    <property type="entry name" value="Titin homolog"/>
    <property type="match status" value="1"/>
</dbReference>
<keyword evidence="11" id="KW-1015">Disulfide bond</keyword>
<feature type="compositionally biased region" description="Polar residues" evidence="14">
    <location>
        <begin position="75"/>
        <end position="86"/>
    </location>
</feature>
<dbReference type="FunFam" id="2.60.40.10:FF:000107">
    <property type="entry name" value="Myosin, light chain kinase a"/>
    <property type="match status" value="2"/>
</dbReference>
<dbReference type="SMART" id="SM00408">
    <property type="entry name" value="IGc2"/>
    <property type="match status" value="29"/>
</dbReference>
<dbReference type="SMART" id="SM00409">
    <property type="entry name" value="IG"/>
    <property type="match status" value="33"/>
</dbReference>
<feature type="region of interest" description="Disordered" evidence="14">
    <location>
        <begin position="2849"/>
        <end position="2870"/>
    </location>
</feature>
<feature type="domain" description="Fibronectin type-III" evidence="17">
    <location>
        <begin position="5087"/>
        <end position="5179"/>
    </location>
</feature>
<reference evidence="18 19" key="1">
    <citation type="journal article" date="1998" name="Science">
        <title>Genome sequence of the nematode C. elegans: a platform for investigating biology.</title>
        <authorList>
            <consortium name="The C. elegans sequencing consortium"/>
            <person name="Sulson J.E."/>
            <person name="Waterston R."/>
        </authorList>
    </citation>
    <scope>NUCLEOTIDE SEQUENCE [LARGE SCALE GENOMIC DNA]</scope>
    <source>
        <strain evidence="18 19">Bristol N2</strain>
    </source>
</reference>
<dbReference type="FunFam" id="2.60.40.10:FF:002566">
    <property type="entry name" value="Titin homolog"/>
    <property type="match status" value="1"/>
</dbReference>
<feature type="compositionally biased region" description="Basic and acidic residues" evidence="14">
    <location>
        <begin position="941"/>
        <end position="965"/>
    </location>
</feature>
<feature type="compositionally biased region" description="Basic and acidic residues" evidence="14">
    <location>
        <begin position="2185"/>
        <end position="2236"/>
    </location>
</feature>
<feature type="compositionally biased region" description="Basic and acidic residues" evidence="14">
    <location>
        <begin position="768"/>
        <end position="781"/>
    </location>
</feature>
<dbReference type="PANTHER" id="PTHR12231">
    <property type="entry name" value="CTX-RELATED TYPE I TRANSMEMBRANE PROTEIN"/>
    <property type="match status" value="1"/>
</dbReference>
<dbReference type="SMART" id="SM00406">
    <property type="entry name" value="IGv"/>
    <property type="match status" value="4"/>
</dbReference>
<feature type="region of interest" description="Disordered" evidence="14">
    <location>
        <begin position="1168"/>
        <end position="1236"/>
    </location>
</feature>
<name>A0A2I2LDW1_CAEEL</name>
<feature type="compositionally biased region" description="Polar residues" evidence="14">
    <location>
        <begin position="2980"/>
        <end position="2992"/>
    </location>
</feature>
<dbReference type="InterPro" id="IPR003599">
    <property type="entry name" value="Ig_sub"/>
</dbReference>
<comment type="subcellular location">
    <subcellularLocation>
        <location evidence="1">Cytoplasm</location>
        <location evidence="1">Myofibril</location>
        <location evidence="1">Sarcomere</location>
        <location evidence="1">A band</location>
    </subcellularLocation>
</comment>
<dbReference type="PROSITE" id="PS50853">
    <property type="entry name" value="FN3"/>
    <property type="match status" value="9"/>
</dbReference>
<dbReference type="InterPro" id="IPR008271">
    <property type="entry name" value="Ser/Thr_kinase_AS"/>
</dbReference>
<dbReference type="GO" id="GO:0004674">
    <property type="term" value="F:protein serine/threonine kinase activity"/>
    <property type="evidence" value="ECO:0007669"/>
    <property type="project" value="UniProtKB-KW"/>
</dbReference>
<feature type="domain" description="Protein kinase" evidence="15">
    <location>
        <begin position="5230"/>
        <end position="5485"/>
    </location>
</feature>
<feature type="domain" description="Ig-like" evidence="16">
    <location>
        <begin position="4579"/>
        <end position="4667"/>
    </location>
</feature>
<dbReference type="FunFam" id="2.60.40.10:FF:001983">
    <property type="entry name" value="Titin homolog"/>
    <property type="match status" value="1"/>
</dbReference>
<evidence type="ECO:0000256" key="5">
    <source>
        <dbReference type="ARBA" id="ARBA00022679"/>
    </source>
</evidence>
<feature type="compositionally biased region" description="Basic and acidic residues" evidence="14">
    <location>
        <begin position="2890"/>
        <end position="2933"/>
    </location>
</feature>
<feature type="compositionally biased region" description="Low complexity" evidence="14">
    <location>
        <begin position="2947"/>
        <end position="2958"/>
    </location>
</feature>
<feature type="compositionally biased region" description="Basic and acidic residues" evidence="14">
    <location>
        <begin position="2993"/>
        <end position="3031"/>
    </location>
</feature>
<dbReference type="InterPro" id="IPR013098">
    <property type="entry name" value="Ig_I-set"/>
</dbReference>
<dbReference type="FunFam" id="2.60.40.10:FF:002434">
    <property type="entry name" value="Titin homolog"/>
    <property type="match status" value="1"/>
</dbReference>
<feature type="domain" description="Ig-like" evidence="16">
    <location>
        <begin position="3934"/>
        <end position="4023"/>
    </location>
</feature>
<feature type="compositionally biased region" description="Basic and acidic residues" evidence="14">
    <location>
        <begin position="136"/>
        <end position="148"/>
    </location>
</feature>